<dbReference type="PANTHER" id="PTHR11559">
    <property type="entry name" value="CARBOXYLESTERASE"/>
    <property type="match status" value="1"/>
</dbReference>
<accession>A0A3G2LAS2</accession>
<comment type="similarity">
    <text evidence="1 3">Belongs to the type-B carboxylesterase/lipase family.</text>
</comment>
<name>A0A3G2LAS2_9FLAO</name>
<feature type="domain" description="Carboxylesterase type B" evidence="4">
    <location>
        <begin position="22"/>
        <end position="504"/>
    </location>
</feature>
<proteinExistence type="inferred from homology"/>
<dbReference type="PROSITE" id="PS00122">
    <property type="entry name" value="CARBOXYLESTERASE_B_1"/>
    <property type="match status" value="1"/>
</dbReference>
<dbReference type="InterPro" id="IPR029058">
    <property type="entry name" value="AB_hydrolase_fold"/>
</dbReference>
<dbReference type="AlphaFoldDB" id="A0A3G2LAS2"/>
<evidence type="ECO:0000256" key="2">
    <source>
        <dbReference type="ARBA" id="ARBA00022801"/>
    </source>
</evidence>
<evidence type="ECO:0000256" key="3">
    <source>
        <dbReference type="RuleBase" id="RU361235"/>
    </source>
</evidence>
<dbReference type="InterPro" id="IPR019826">
    <property type="entry name" value="Carboxylesterase_B_AS"/>
</dbReference>
<dbReference type="Gene3D" id="3.40.50.1820">
    <property type="entry name" value="alpha/beta hydrolase"/>
    <property type="match status" value="1"/>
</dbReference>
<dbReference type="EMBL" id="CP032050">
    <property type="protein sequence ID" value="AYN69350.1"/>
    <property type="molecule type" value="Genomic_DNA"/>
</dbReference>
<keyword evidence="3" id="KW-0732">Signal</keyword>
<dbReference type="Proteomes" id="UP000276309">
    <property type="component" value="Chromosome"/>
</dbReference>
<evidence type="ECO:0000259" key="4">
    <source>
        <dbReference type="Pfam" id="PF00135"/>
    </source>
</evidence>
<evidence type="ECO:0000313" key="5">
    <source>
        <dbReference type="EMBL" id="AYN69350.1"/>
    </source>
</evidence>
<reference evidence="5 6" key="1">
    <citation type="submission" date="2018-08" db="EMBL/GenBank/DDBJ databases">
        <title>The reduced genetic potential of extracellular carbohydrate catabolism in Euzebyella marina RN62, a Flavobacteriia bacterium isolated from the hadal water.</title>
        <authorList>
            <person name="Xue C."/>
        </authorList>
    </citation>
    <scope>NUCLEOTIDE SEQUENCE [LARGE SCALE GENOMIC DNA]</scope>
    <source>
        <strain evidence="5 6">RN62</strain>
    </source>
</reference>
<dbReference type="OrthoDB" id="9775851at2"/>
<dbReference type="SUPFAM" id="SSF53474">
    <property type="entry name" value="alpha/beta-Hydrolases"/>
    <property type="match status" value="1"/>
</dbReference>
<dbReference type="InterPro" id="IPR050309">
    <property type="entry name" value="Type-B_Carboxylest/Lipase"/>
</dbReference>
<evidence type="ECO:0000313" key="6">
    <source>
        <dbReference type="Proteomes" id="UP000276309"/>
    </source>
</evidence>
<dbReference type="InterPro" id="IPR002018">
    <property type="entry name" value="CarbesteraseB"/>
</dbReference>
<dbReference type="GO" id="GO:0016787">
    <property type="term" value="F:hydrolase activity"/>
    <property type="evidence" value="ECO:0007669"/>
    <property type="project" value="UniProtKB-KW"/>
</dbReference>
<dbReference type="Pfam" id="PF00135">
    <property type="entry name" value="COesterase"/>
    <property type="match status" value="1"/>
</dbReference>
<dbReference type="RefSeq" id="WP_121850356.1">
    <property type="nucleotide sequence ID" value="NZ_CP032050.1"/>
</dbReference>
<evidence type="ECO:0000256" key="1">
    <source>
        <dbReference type="ARBA" id="ARBA00005964"/>
    </source>
</evidence>
<dbReference type="EC" id="3.1.1.-" evidence="3"/>
<protein>
    <recommendedName>
        <fullName evidence="3">Carboxylic ester hydrolase</fullName>
        <ecNumber evidence="3">3.1.1.-</ecNumber>
    </recommendedName>
</protein>
<dbReference type="KEGG" id="emar:D1013_19135"/>
<sequence>MKYFLWCLCLAIISCTQPPASPTIVSTEKGEVEGAFNIDSTVRIFKGIPFAAPPVGELRWKAPQPAEPWEGVLPTNNFSASPIQNKPEPFYCWSEEFIAQPEPLSEDCLYLNVWSSASPKEKQPVFVWIYGGGLSSGSANCDIYDGEQMARQGVVFVSLNYRVGVLGFMAHPELSAEAKSNVSGNYGFLDQIAALEWVRDNIEAFGGDPDNVTIAGQSAGAFSVNTLMASPLTEGLFHKAILQSGGLLSNRLQQNLEQAEQAGLQFMQTAGANSIEELRQLSAEKIQSVSNDSTVGRFGVTLDGHVLPADLRTEFANGNYQQTPIMAGWVTGDGSFLGQSNQTVEQYKTEAEEEYGADAERFLEIFPAKTQAEVQRMKSKLTLLNFAGMTPHLLAGYNPDPTYVYEFAHVPVDKPNFPNYGAFHTSEVPFALHTLHMWDRPWRAVDQKVEQLMSNYWVNFAKTGNPNSEGLPQWNTYDKTSGAILKIDNTTEMKPEYLKKEFDFLEAQLVQ</sequence>
<gene>
    <name evidence="5" type="ORF">D1013_19135</name>
</gene>
<organism evidence="5 6">
    <name type="scientific">Euzebyella marina</name>
    <dbReference type="NCBI Taxonomy" id="1761453"/>
    <lineage>
        <taxon>Bacteria</taxon>
        <taxon>Pseudomonadati</taxon>
        <taxon>Bacteroidota</taxon>
        <taxon>Flavobacteriia</taxon>
        <taxon>Flavobacteriales</taxon>
        <taxon>Flavobacteriaceae</taxon>
        <taxon>Euzebyella</taxon>
    </lineage>
</organism>
<keyword evidence="6" id="KW-1185">Reference proteome</keyword>
<feature type="chain" id="PRO_5017852074" description="Carboxylic ester hydrolase" evidence="3">
    <location>
        <begin position="21"/>
        <end position="511"/>
    </location>
</feature>
<dbReference type="PROSITE" id="PS51257">
    <property type="entry name" value="PROKAR_LIPOPROTEIN"/>
    <property type="match status" value="1"/>
</dbReference>
<feature type="signal peptide" evidence="3">
    <location>
        <begin position="1"/>
        <end position="20"/>
    </location>
</feature>
<keyword evidence="2 3" id="KW-0378">Hydrolase</keyword>